<evidence type="ECO:0000256" key="1">
    <source>
        <dbReference type="SAM" id="Phobius"/>
    </source>
</evidence>
<sequence length="115" mass="14105">MLAILTSNYFFFLKLKKIYENLLKNIFNKNSGKYTVFQFSILLKCFGIPYTYLNSYLSIQNSKKHRKERWISRIIFWYECNKFTMTSYHPMRNCLKNKWYVAKKLHQIKISQSLY</sequence>
<keyword evidence="3" id="KW-1185">Reference proteome</keyword>
<feature type="transmembrane region" description="Helical" evidence="1">
    <location>
        <begin position="36"/>
        <end position="59"/>
    </location>
</feature>
<dbReference type="AlphaFoldDB" id="A0A3M7QGC8"/>
<dbReference type="Proteomes" id="UP000276133">
    <property type="component" value="Unassembled WGS sequence"/>
</dbReference>
<evidence type="ECO:0000313" key="2">
    <source>
        <dbReference type="EMBL" id="RNA09998.1"/>
    </source>
</evidence>
<proteinExistence type="predicted"/>
<comment type="caution">
    <text evidence="2">The sequence shown here is derived from an EMBL/GenBank/DDBJ whole genome shotgun (WGS) entry which is preliminary data.</text>
</comment>
<evidence type="ECO:0000313" key="3">
    <source>
        <dbReference type="Proteomes" id="UP000276133"/>
    </source>
</evidence>
<accession>A0A3M7QGC8</accession>
<protein>
    <submittedName>
        <fullName evidence="2">Uncharacterized protein</fullName>
    </submittedName>
</protein>
<keyword evidence="1" id="KW-0812">Transmembrane</keyword>
<gene>
    <name evidence="2" type="ORF">BpHYR1_049901</name>
</gene>
<dbReference type="EMBL" id="REGN01006322">
    <property type="protein sequence ID" value="RNA09998.1"/>
    <property type="molecule type" value="Genomic_DNA"/>
</dbReference>
<reference evidence="2 3" key="1">
    <citation type="journal article" date="2018" name="Sci. Rep.">
        <title>Genomic signatures of local adaptation to the degree of environmental predictability in rotifers.</title>
        <authorList>
            <person name="Franch-Gras L."/>
            <person name="Hahn C."/>
            <person name="Garcia-Roger E.M."/>
            <person name="Carmona M.J."/>
            <person name="Serra M."/>
            <person name="Gomez A."/>
        </authorList>
    </citation>
    <scope>NUCLEOTIDE SEQUENCE [LARGE SCALE GENOMIC DNA]</scope>
    <source>
        <strain evidence="2">HYR1</strain>
    </source>
</reference>
<keyword evidence="1" id="KW-0472">Membrane</keyword>
<keyword evidence="1" id="KW-1133">Transmembrane helix</keyword>
<name>A0A3M7QGC8_BRAPC</name>
<organism evidence="2 3">
    <name type="scientific">Brachionus plicatilis</name>
    <name type="common">Marine rotifer</name>
    <name type="synonym">Brachionus muelleri</name>
    <dbReference type="NCBI Taxonomy" id="10195"/>
    <lineage>
        <taxon>Eukaryota</taxon>
        <taxon>Metazoa</taxon>
        <taxon>Spiralia</taxon>
        <taxon>Gnathifera</taxon>
        <taxon>Rotifera</taxon>
        <taxon>Eurotatoria</taxon>
        <taxon>Monogononta</taxon>
        <taxon>Pseudotrocha</taxon>
        <taxon>Ploima</taxon>
        <taxon>Brachionidae</taxon>
        <taxon>Brachionus</taxon>
    </lineage>
</organism>